<dbReference type="PANTHER" id="PTHR43685:SF2">
    <property type="entry name" value="GLYCOSYLTRANSFERASE 2-LIKE DOMAIN-CONTAINING PROTEIN"/>
    <property type="match status" value="1"/>
</dbReference>
<evidence type="ECO:0000256" key="7">
    <source>
        <dbReference type="ARBA" id="ARBA00048478"/>
    </source>
</evidence>
<comment type="caution">
    <text evidence="11">The sequence shown here is derived from an EMBL/GenBank/DDBJ whole genome shotgun (WGS) entry which is preliminary data.</text>
</comment>
<feature type="region of interest" description="Disordered" evidence="8">
    <location>
        <begin position="318"/>
        <end position="338"/>
    </location>
</feature>
<organism evidence="11 12">
    <name type="scientific">Actinoplanes sandaracinus</name>
    <dbReference type="NCBI Taxonomy" id="3045177"/>
    <lineage>
        <taxon>Bacteria</taxon>
        <taxon>Bacillati</taxon>
        <taxon>Actinomycetota</taxon>
        <taxon>Actinomycetes</taxon>
        <taxon>Micromonosporales</taxon>
        <taxon>Micromonosporaceae</taxon>
        <taxon>Actinoplanes</taxon>
    </lineage>
</organism>
<sequence>MRLHIVGPAGVGKSAVAWQTAQTLRIPMISIGGVLRAVAGSGLHGPDEASRLHITPAFPHEHRPQRVHIGDQELTLDETNLCAEAAAATLGRRPWADVVFQRIATALPGNAVCEGRPCPRLMRPGDHVVRLTASSEERSRRLQQDKHRSFSGTPGAWLAVRDDRDAELDAIALHDLGVHYHHVQTDGWNRPRTVAVVVDLARNAIAARKPSVSVVIPARDSAPTVIPLVQYLVRCPDRPQIVVADDGSSDGTAEVLRRLPVTVVSTAEPHTGRSAARNAALARTTGDIVVFLDADVRPRPGFLSRAIRVHEQYPGAMVIGPRDHTTDLDDPPTGPPRLDSREALLDRYGYDLRLLRHPWLLAYTCNLSVPGAAARELRFDESLRGWGLEDADFALRLSRAGGYGIAVFDSDRRVWHRKHAATTRTEQRRYAEWSANAQVLARRHGTQVAAALGELAAVFDPRRRTGYLDAYRGIEGAPPDAHRRFLPRARLAEAARLNMDQPEPVFPEAA</sequence>
<dbReference type="RefSeq" id="WP_282763305.1">
    <property type="nucleotide sequence ID" value="NZ_JASCTH010000019.1"/>
</dbReference>
<dbReference type="Pfam" id="PF00535">
    <property type="entry name" value="Glycos_transf_2"/>
    <property type="match status" value="1"/>
</dbReference>
<dbReference type="Gene3D" id="3.90.550.10">
    <property type="entry name" value="Spore Coat Polysaccharide Biosynthesis Protein SpsA, Chain A"/>
    <property type="match status" value="1"/>
</dbReference>
<accession>A0ABT6WRB3</accession>
<dbReference type="InterPro" id="IPR050834">
    <property type="entry name" value="Glycosyltransf_2"/>
</dbReference>
<keyword evidence="12" id="KW-1185">Reference proteome</keyword>
<dbReference type="InterPro" id="IPR001173">
    <property type="entry name" value="Glyco_trans_2-like"/>
</dbReference>
<dbReference type="Gene3D" id="3.40.50.300">
    <property type="entry name" value="P-loop containing nucleotide triphosphate hydrolases"/>
    <property type="match status" value="1"/>
</dbReference>
<dbReference type="CDD" id="cd00761">
    <property type="entry name" value="Glyco_tranf_GTA_type"/>
    <property type="match status" value="1"/>
</dbReference>
<evidence type="ECO:0000256" key="4">
    <source>
        <dbReference type="ARBA" id="ARBA00022777"/>
    </source>
</evidence>
<keyword evidence="11" id="KW-0328">Glycosyltransferase</keyword>
<evidence type="ECO:0000313" key="11">
    <source>
        <dbReference type="EMBL" id="MDI6102281.1"/>
    </source>
</evidence>
<dbReference type="InterPro" id="IPR011994">
    <property type="entry name" value="Cytidylate_kinase_dom"/>
</dbReference>
<protein>
    <recommendedName>
        <fullName evidence="1">(d)CMP kinase</fullName>
        <ecNumber evidence="1">2.7.4.25</ecNumber>
    </recommendedName>
</protein>
<keyword evidence="3" id="KW-0547">Nucleotide-binding</keyword>
<dbReference type="SUPFAM" id="SSF53448">
    <property type="entry name" value="Nucleotide-diphospho-sugar transferases"/>
    <property type="match status" value="1"/>
</dbReference>
<dbReference type="EMBL" id="JASCTH010000019">
    <property type="protein sequence ID" value="MDI6102281.1"/>
    <property type="molecule type" value="Genomic_DNA"/>
</dbReference>
<evidence type="ECO:0000256" key="5">
    <source>
        <dbReference type="ARBA" id="ARBA00022840"/>
    </source>
</evidence>
<evidence type="ECO:0000256" key="8">
    <source>
        <dbReference type="SAM" id="MobiDB-lite"/>
    </source>
</evidence>
<gene>
    <name evidence="11" type="ORF">QLQ12_27050</name>
</gene>
<dbReference type="GO" id="GO:0016757">
    <property type="term" value="F:glycosyltransferase activity"/>
    <property type="evidence" value="ECO:0007669"/>
    <property type="project" value="UniProtKB-KW"/>
</dbReference>
<name>A0ABT6WRB3_9ACTN</name>
<evidence type="ECO:0000256" key="3">
    <source>
        <dbReference type="ARBA" id="ARBA00022741"/>
    </source>
</evidence>
<evidence type="ECO:0000256" key="6">
    <source>
        <dbReference type="ARBA" id="ARBA00047615"/>
    </source>
</evidence>
<evidence type="ECO:0000256" key="2">
    <source>
        <dbReference type="ARBA" id="ARBA00022679"/>
    </source>
</evidence>
<dbReference type="SUPFAM" id="SSF52540">
    <property type="entry name" value="P-loop containing nucleoside triphosphate hydrolases"/>
    <property type="match status" value="1"/>
</dbReference>
<feature type="domain" description="Glycosyltransferase 2-like" evidence="9">
    <location>
        <begin position="213"/>
        <end position="331"/>
    </location>
</feature>
<evidence type="ECO:0000259" key="9">
    <source>
        <dbReference type="Pfam" id="PF00535"/>
    </source>
</evidence>
<dbReference type="InterPro" id="IPR029044">
    <property type="entry name" value="Nucleotide-diphossugar_trans"/>
</dbReference>
<dbReference type="InterPro" id="IPR027417">
    <property type="entry name" value="P-loop_NTPase"/>
</dbReference>
<evidence type="ECO:0000259" key="10">
    <source>
        <dbReference type="Pfam" id="PF02224"/>
    </source>
</evidence>
<evidence type="ECO:0000313" key="12">
    <source>
        <dbReference type="Proteomes" id="UP001241758"/>
    </source>
</evidence>
<keyword evidence="2 11" id="KW-0808">Transferase</keyword>
<dbReference type="Proteomes" id="UP001241758">
    <property type="component" value="Unassembled WGS sequence"/>
</dbReference>
<dbReference type="PANTHER" id="PTHR43685">
    <property type="entry name" value="GLYCOSYLTRANSFERASE"/>
    <property type="match status" value="1"/>
</dbReference>
<feature type="domain" description="Cytidylate kinase" evidence="10">
    <location>
        <begin position="5"/>
        <end position="167"/>
    </location>
</feature>
<proteinExistence type="predicted"/>
<keyword evidence="4" id="KW-0418">Kinase</keyword>
<comment type="catalytic activity">
    <reaction evidence="7">
        <text>CMP + ATP = CDP + ADP</text>
        <dbReference type="Rhea" id="RHEA:11600"/>
        <dbReference type="ChEBI" id="CHEBI:30616"/>
        <dbReference type="ChEBI" id="CHEBI:58069"/>
        <dbReference type="ChEBI" id="CHEBI:60377"/>
        <dbReference type="ChEBI" id="CHEBI:456216"/>
        <dbReference type="EC" id="2.7.4.25"/>
    </reaction>
</comment>
<keyword evidence="5" id="KW-0067">ATP-binding</keyword>
<comment type="catalytic activity">
    <reaction evidence="6">
        <text>dCMP + ATP = dCDP + ADP</text>
        <dbReference type="Rhea" id="RHEA:25094"/>
        <dbReference type="ChEBI" id="CHEBI:30616"/>
        <dbReference type="ChEBI" id="CHEBI:57566"/>
        <dbReference type="ChEBI" id="CHEBI:58593"/>
        <dbReference type="ChEBI" id="CHEBI:456216"/>
        <dbReference type="EC" id="2.7.4.25"/>
    </reaction>
</comment>
<evidence type="ECO:0000256" key="1">
    <source>
        <dbReference type="ARBA" id="ARBA00012906"/>
    </source>
</evidence>
<reference evidence="11 12" key="1">
    <citation type="submission" date="2023-05" db="EMBL/GenBank/DDBJ databases">
        <title>Actinoplanes sp. NEAU-A12 genome sequencing.</title>
        <authorList>
            <person name="Wang Z.-S."/>
        </authorList>
    </citation>
    <scope>NUCLEOTIDE SEQUENCE [LARGE SCALE GENOMIC DNA]</scope>
    <source>
        <strain evidence="11 12">NEAU-A12</strain>
    </source>
</reference>
<dbReference type="Pfam" id="PF02224">
    <property type="entry name" value="Cytidylate_kin"/>
    <property type="match status" value="1"/>
</dbReference>
<dbReference type="EC" id="2.7.4.25" evidence="1"/>